<dbReference type="NCBIfam" id="TIGR00675">
    <property type="entry name" value="dcm"/>
    <property type="match status" value="1"/>
</dbReference>
<evidence type="ECO:0000256" key="7">
    <source>
        <dbReference type="SAM" id="MobiDB-lite"/>
    </source>
</evidence>
<dbReference type="SUPFAM" id="SSF53335">
    <property type="entry name" value="S-adenosyl-L-methionine-dependent methyltransferases"/>
    <property type="match status" value="1"/>
</dbReference>
<gene>
    <name evidence="8" type="ORF">UCDDA912_g01249</name>
</gene>
<sequence length="1158" mass="127837">MSTSRKMARSKEAEVPDGSQEQPILVFEDHDVPQSGIGFEVEKLVRQVQKGDARFNPIDLDGEDENLSEDPWRADEDSYDTENAKIEHEELANEPEDTKDGPCVHWKKGIRNPCPCGTHQKVPKVTISSTEISESQVVELKESVRVGRYEAEFVEVHEIWVPYKGDQSFIRGRTYARTRNLEGRIEPRQNEVCEIYELDENDHRATNPVKYLESALVEVPILNVKTIRTLHKTNKAFPECRFDRVRYRAKEERDDEAPLTCRWQMVLSYPDPRYRRQQRPIAGEVIRHYSQNDIPKDRHRVPDSERRKAHEKIRGGSFVPNGAPEADPAASPIHLAPGQKYTVVDIFSGAGGYSKGAEMAGLKVLAACDHWPWCCETYRQNFPDADLHQEDVYKFIDDLSTDLTREDYDVDILHFSPPCQTWSPAHTCEGKKDEENRATLFACEKIITIFHPRIFTVEQTFGLAQDRWIPNFNALLQGFTRHGYSVKWKVLHLVEYGLPQTRKRLVMVGAAPGEQLPAWPRPTHSKDPKDGQKPFVSAHDVCGVLVEGESLHDVDGARPAAKIPWDSSKPLRWTITTSAGQCHHWSGQRGFTLAELAVLQGFPTSFRFVGKCIKKQIGNAFPPVVVKTLLKSIRVHLEIFDGVTRQPPPGQIIIVSDDDNENHDNNEPQMRYNDHGQSQAESQMVVEDLVGFGKKPSKLSQELLQGVIEDVRENPIQCFLAKAGRKSSKDDTSSGPSPQRSIRGGTRQPQPTQRNTINSYFLPANNQDSSTAANTRVGGDSSVAPQDTADSALVAAEDDNSATQDVTAGTSSAPFQIPSTSDENTAAQTGIAGQTTGTGRTINAGIISAPPSQSFPDPDEPRARRSAQTAVTIADLHSPVRQNRSSTSQTIVGGVLSAPPQDSSDSETDRPMARRSVSNATPEQSPGTGREIDSVVVAPTAPRRQGRPGNRDAALRHGTPAPQNGRFEGAVSSATRQAGIRAALANSSQDAQAGPSRRRSSGDSIACLGGSSRAGARPSLPIVVEDDEEQADADGDEEEDEDQQLQRAIKMSMAGAPRAEDTRGEVDRQGFDLGETALAFQRSILETRRSSHGHETENLYGAKDNDDDPAPERDMYGAGDHEDKGKGKEVAPRTFDEYAEDEGTQKEGGPNKRPRGSK</sequence>
<reference evidence="8 9" key="1">
    <citation type="submission" date="2015-05" db="EMBL/GenBank/DDBJ databases">
        <title>Distinctive expansion of gene families associated with plant cell wall degradation and secondary metabolism in the genomes of grapevine trunk pathogens.</title>
        <authorList>
            <person name="Lawrence D.P."/>
            <person name="Travadon R."/>
            <person name="Rolshausen P.E."/>
            <person name="Baumgartner K."/>
        </authorList>
    </citation>
    <scope>NUCLEOTIDE SEQUENCE [LARGE SCALE GENOMIC DNA]</scope>
    <source>
        <strain evidence="8">DA912</strain>
    </source>
</reference>
<dbReference type="PANTHER" id="PTHR10629:SF52">
    <property type="entry name" value="DNA (CYTOSINE-5)-METHYLTRANSFERASE 1"/>
    <property type="match status" value="1"/>
</dbReference>
<dbReference type="InterPro" id="IPR001525">
    <property type="entry name" value="C5_MeTfrase"/>
</dbReference>
<dbReference type="PRINTS" id="PR00105">
    <property type="entry name" value="C5METTRFRASE"/>
</dbReference>
<feature type="compositionally biased region" description="Polar residues" evidence="7">
    <location>
        <begin position="880"/>
        <end position="891"/>
    </location>
</feature>
<dbReference type="Proteomes" id="UP000034680">
    <property type="component" value="Unassembled WGS sequence"/>
</dbReference>
<name>A0A0G2FXW6_9PEZI</name>
<evidence type="ECO:0000256" key="4">
    <source>
        <dbReference type="ARBA" id="ARBA00022691"/>
    </source>
</evidence>
<feature type="region of interest" description="Disordered" evidence="7">
    <location>
        <begin position="1"/>
        <end position="24"/>
    </location>
</feature>
<keyword evidence="2 5" id="KW-0489">Methyltransferase</keyword>
<feature type="region of interest" description="Disordered" evidence="7">
    <location>
        <begin position="55"/>
        <end position="76"/>
    </location>
</feature>
<evidence type="ECO:0000256" key="6">
    <source>
        <dbReference type="RuleBase" id="RU000416"/>
    </source>
</evidence>
<dbReference type="PROSITE" id="PS00095">
    <property type="entry name" value="C5_MTASE_2"/>
    <property type="match status" value="1"/>
</dbReference>
<feature type="compositionally biased region" description="Polar residues" evidence="7">
    <location>
        <begin position="916"/>
        <end position="927"/>
    </location>
</feature>
<dbReference type="InterPro" id="IPR029063">
    <property type="entry name" value="SAM-dependent_MTases_sf"/>
</dbReference>
<proteinExistence type="inferred from homology"/>
<dbReference type="Gene3D" id="3.90.120.10">
    <property type="entry name" value="DNA Methylase, subunit A, domain 2"/>
    <property type="match status" value="1"/>
</dbReference>
<dbReference type="Pfam" id="PF00145">
    <property type="entry name" value="DNA_methylase"/>
    <property type="match status" value="2"/>
</dbReference>
<evidence type="ECO:0000256" key="3">
    <source>
        <dbReference type="ARBA" id="ARBA00022679"/>
    </source>
</evidence>
<dbReference type="PROSITE" id="PS51679">
    <property type="entry name" value="SAM_MT_C5"/>
    <property type="match status" value="1"/>
</dbReference>
<dbReference type="Gene3D" id="3.40.50.150">
    <property type="entry name" value="Vaccinia Virus protein VP39"/>
    <property type="match status" value="1"/>
</dbReference>
<dbReference type="InterPro" id="IPR050390">
    <property type="entry name" value="C5-Methyltransferase"/>
</dbReference>
<feature type="compositionally biased region" description="Basic and acidic residues" evidence="7">
    <location>
        <begin position="294"/>
        <end position="314"/>
    </location>
</feature>
<feature type="compositionally biased region" description="Basic and acidic residues" evidence="7">
    <location>
        <begin position="1085"/>
        <end position="1097"/>
    </location>
</feature>
<feature type="region of interest" description="Disordered" evidence="7">
    <location>
        <begin position="659"/>
        <end position="680"/>
    </location>
</feature>
<dbReference type="InterPro" id="IPR003903">
    <property type="entry name" value="UIM_dom"/>
</dbReference>
<dbReference type="SMART" id="SM00726">
    <property type="entry name" value="UIM"/>
    <property type="match status" value="1"/>
</dbReference>
<evidence type="ECO:0000256" key="5">
    <source>
        <dbReference type="PROSITE-ProRule" id="PRU01016"/>
    </source>
</evidence>
<dbReference type="InterPro" id="IPR031303">
    <property type="entry name" value="C5_meth_CS"/>
</dbReference>
<organism evidence="8 9">
    <name type="scientific">Diaporthe ampelina</name>
    <dbReference type="NCBI Taxonomy" id="1214573"/>
    <lineage>
        <taxon>Eukaryota</taxon>
        <taxon>Fungi</taxon>
        <taxon>Dikarya</taxon>
        <taxon>Ascomycota</taxon>
        <taxon>Pezizomycotina</taxon>
        <taxon>Sordariomycetes</taxon>
        <taxon>Sordariomycetidae</taxon>
        <taxon>Diaporthales</taxon>
        <taxon>Diaporthaceae</taxon>
        <taxon>Diaporthe</taxon>
    </lineage>
</organism>
<keyword evidence="9" id="KW-1185">Reference proteome</keyword>
<reference evidence="8 9" key="2">
    <citation type="submission" date="2015-05" db="EMBL/GenBank/DDBJ databases">
        <authorList>
            <person name="Morales-Cruz A."/>
            <person name="Amrine K.C."/>
            <person name="Cantu D."/>
        </authorList>
    </citation>
    <scope>NUCLEOTIDE SEQUENCE [LARGE SCALE GENOMIC DNA]</scope>
    <source>
        <strain evidence="8">DA912</strain>
    </source>
</reference>
<dbReference type="STRING" id="1214573.A0A0G2FXW6"/>
<feature type="region of interest" description="Disordered" evidence="7">
    <location>
        <begin position="294"/>
        <end position="328"/>
    </location>
</feature>
<dbReference type="EC" id="2.1.1.37" evidence="1"/>
<feature type="compositionally biased region" description="Acidic residues" evidence="7">
    <location>
        <begin position="1024"/>
        <end position="1043"/>
    </location>
</feature>
<comment type="similarity">
    <text evidence="5 6">Belongs to the class I-like SAM-binding methyltransferase superfamily. C5-methyltransferase family.</text>
</comment>
<dbReference type="GO" id="GO:0003886">
    <property type="term" value="F:DNA (cytosine-5-)-methyltransferase activity"/>
    <property type="evidence" value="ECO:0007669"/>
    <property type="project" value="UniProtKB-EC"/>
</dbReference>
<dbReference type="AlphaFoldDB" id="A0A0G2FXW6"/>
<dbReference type="GO" id="GO:0044027">
    <property type="term" value="P:negative regulation of gene expression via chromosomal CpG island methylation"/>
    <property type="evidence" value="ECO:0007669"/>
    <property type="project" value="TreeGrafter"/>
</dbReference>
<dbReference type="PROSITE" id="PS50330">
    <property type="entry name" value="UIM"/>
    <property type="match status" value="1"/>
</dbReference>
<feature type="compositionally biased region" description="Low complexity" evidence="7">
    <location>
        <begin position="825"/>
        <end position="842"/>
    </location>
</feature>
<feature type="region of interest" description="Disordered" evidence="7">
    <location>
        <begin position="798"/>
        <end position="1070"/>
    </location>
</feature>
<keyword evidence="3 5" id="KW-0808">Transferase</keyword>
<dbReference type="Pfam" id="PF02809">
    <property type="entry name" value="UIM"/>
    <property type="match status" value="1"/>
</dbReference>
<evidence type="ECO:0000256" key="2">
    <source>
        <dbReference type="ARBA" id="ARBA00022603"/>
    </source>
</evidence>
<dbReference type="EMBL" id="LCUC01000049">
    <property type="protein sequence ID" value="KKY38719.1"/>
    <property type="molecule type" value="Genomic_DNA"/>
</dbReference>
<comment type="caution">
    <text evidence="8">The sequence shown here is derived from an EMBL/GenBank/DDBJ whole genome shotgun (WGS) entry which is preliminary data.</text>
</comment>
<feature type="compositionally biased region" description="Polar residues" evidence="7">
    <location>
        <begin position="747"/>
        <end position="774"/>
    </location>
</feature>
<dbReference type="GO" id="GO:0003677">
    <property type="term" value="F:DNA binding"/>
    <property type="evidence" value="ECO:0007669"/>
    <property type="project" value="TreeGrafter"/>
</dbReference>
<dbReference type="GO" id="GO:0005634">
    <property type="term" value="C:nucleus"/>
    <property type="evidence" value="ECO:0007669"/>
    <property type="project" value="TreeGrafter"/>
</dbReference>
<evidence type="ECO:0000313" key="9">
    <source>
        <dbReference type="Proteomes" id="UP000034680"/>
    </source>
</evidence>
<dbReference type="OrthoDB" id="414133at2759"/>
<feature type="compositionally biased region" description="Polar residues" evidence="7">
    <location>
        <begin position="801"/>
        <end position="824"/>
    </location>
</feature>
<feature type="compositionally biased region" description="Basic and acidic residues" evidence="7">
    <location>
        <begin position="1058"/>
        <end position="1070"/>
    </location>
</feature>
<accession>A0A0G2FXW6</accession>
<feature type="compositionally biased region" description="Basic and acidic residues" evidence="7">
    <location>
        <begin position="1110"/>
        <end position="1136"/>
    </location>
</feature>
<dbReference type="PANTHER" id="PTHR10629">
    <property type="entry name" value="CYTOSINE-SPECIFIC METHYLTRANSFERASE"/>
    <property type="match status" value="1"/>
</dbReference>
<feature type="region of interest" description="Disordered" evidence="7">
    <location>
        <begin position="1084"/>
        <end position="1158"/>
    </location>
</feature>
<dbReference type="GO" id="GO:0032259">
    <property type="term" value="P:methylation"/>
    <property type="evidence" value="ECO:0007669"/>
    <property type="project" value="UniProtKB-KW"/>
</dbReference>
<keyword evidence="4 5" id="KW-0949">S-adenosyl-L-methionine</keyword>
<evidence type="ECO:0000313" key="8">
    <source>
        <dbReference type="EMBL" id="KKY38719.1"/>
    </source>
</evidence>
<feature type="region of interest" description="Disordered" evidence="7">
    <location>
        <begin position="720"/>
        <end position="785"/>
    </location>
</feature>
<protein>
    <recommendedName>
        <fullName evidence="1">DNA (cytosine-5-)-methyltransferase</fullName>
        <ecNumber evidence="1">2.1.1.37</ecNumber>
    </recommendedName>
</protein>
<feature type="active site" evidence="5">
    <location>
        <position position="419"/>
    </location>
</feature>
<evidence type="ECO:0000256" key="1">
    <source>
        <dbReference type="ARBA" id="ARBA00011975"/>
    </source>
</evidence>